<dbReference type="EMBL" id="FTOJ01000002">
    <property type="protein sequence ID" value="SIS71251.1"/>
    <property type="molecule type" value="Genomic_DNA"/>
</dbReference>
<name>A0A1N7LBT9_9FLAO</name>
<dbReference type="RefSeq" id="WP_076450461.1">
    <property type="nucleotide sequence ID" value="NZ_FTOJ01000002.1"/>
</dbReference>
<dbReference type="Proteomes" id="UP000238314">
    <property type="component" value="Unassembled WGS sequence"/>
</dbReference>
<accession>A0A1N7LBT9</accession>
<proteinExistence type="predicted"/>
<reference evidence="2" key="3">
    <citation type="submission" date="2017-01" db="EMBL/GenBank/DDBJ databases">
        <authorList>
            <person name="Mah S.A."/>
            <person name="Swanson W.J."/>
            <person name="Moy G.W."/>
            <person name="Vacquier V.D."/>
        </authorList>
    </citation>
    <scope>NUCLEOTIDE SEQUENCE [LARGE SCALE GENOMIC DNA]</scope>
    <source>
        <strain evidence="2">DSM 21068</strain>
    </source>
</reference>
<dbReference type="AlphaFoldDB" id="A0A1N7LBT9"/>
<gene>
    <name evidence="1" type="ORF">B0A70_02250</name>
    <name evidence="2" type="ORF">SAMN05421796_102186</name>
</gene>
<dbReference type="Proteomes" id="UP000186246">
    <property type="component" value="Unassembled WGS sequence"/>
</dbReference>
<reference evidence="1 4" key="1">
    <citation type="submission" date="2016-11" db="EMBL/GenBank/DDBJ databases">
        <title>Whole genomes of Flavobacteriaceae.</title>
        <authorList>
            <person name="Stine C."/>
            <person name="Li C."/>
            <person name="Tadesse D."/>
        </authorList>
    </citation>
    <scope>NUCLEOTIDE SEQUENCE [LARGE SCALE GENOMIC DNA]</scope>
    <source>
        <strain evidence="1 4">DSM 21068</strain>
    </source>
</reference>
<evidence type="ECO:0000313" key="1">
    <source>
        <dbReference type="EMBL" id="PQA97506.1"/>
    </source>
</evidence>
<evidence type="ECO:0000313" key="4">
    <source>
        <dbReference type="Proteomes" id="UP000238314"/>
    </source>
</evidence>
<keyword evidence="4" id="KW-1185">Reference proteome</keyword>
<organism evidence="2 3">
    <name type="scientific">Chryseobacterium piscicola</name>
    <dbReference type="NCBI Taxonomy" id="551459"/>
    <lineage>
        <taxon>Bacteria</taxon>
        <taxon>Pseudomonadati</taxon>
        <taxon>Bacteroidota</taxon>
        <taxon>Flavobacteriia</taxon>
        <taxon>Flavobacteriales</taxon>
        <taxon>Weeksellaceae</taxon>
        <taxon>Chryseobacterium group</taxon>
        <taxon>Chryseobacterium</taxon>
    </lineage>
</organism>
<evidence type="ECO:0000313" key="2">
    <source>
        <dbReference type="EMBL" id="SIS71251.1"/>
    </source>
</evidence>
<dbReference type="OrthoDB" id="9815006at2"/>
<sequence>MKYKVEIEDINFKLNSLKNSGRTDGIEKKMSQALNAIVNISERYNNASTIDKRAIVGLIYTEKLTFDGEYFQTTKINSLAANIALINKELGNKKKPTKK</sequence>
<dbReference type="EMBL" id="MUGO01000002">
    <property type="protein sequence ID" value="PQA97506.1"/>
    <property type="molecule type" value="Genomic_DNA"/>
</dbReference>
<reference evidence="3" key="2">
    <citation type="submission" date="2017-01" db="EMBL/GenBank/DDBJ databases">
        <authorList>
            <person name="Varghese N."/>
            <person name="Submissions S."/>
        </authorList>
    </citation>
    <scope>NUCLEOTIDE SEQUENCE [LARGE SCALE GENOMIC DNA]</scope>
    <source>
        <strain evidence="3">DSM 21068</strain>
    </source>
</reference>
<evidence type="ECO:0000313" key="3">
    <source>
        <dbReference type="Proteomes" id="UP000186246"/>
    </source>
</evidence>
<dbReference type="STRING" id="551459.SAMN05421796_102186"/>
<protein>
    <submittedName>
        <fullName evidence="2">Uncharacterized protein</fullName>
    </submittedName>
</protein>